<reference evidence="1 2" key="1">
    <citation type="journal article" date="2016" name="Front. Microbiol.">
        <title>Single-Cell (Meta-)Genomics of a Dimorphic Candidatus Thiomargarita nelsonii Reveals Genomic Plasticity.</title>
        <authorList>
            <person name="Flood B.E."/>
            <person name="Fliss P."/>
            <person name="Jones D.S."/>
            <person name="Dick G.J."/>
            <person name="Jain S."/>
            <person name="Kaster A.K."/>
            <person name="Winkel M."/>
            <person name="Mussmann M."/>
            <person name="Bailey J."/>
        </authorList>
    </citation>
    <scope>NUCLEOTIDE SEQUENCE [LARGE SCALE GENOMIC DNA]</scope>
    <source>
        <strain evidence="1">Hydrate Ridge</strain>
    </source>
</reference>
<sequence>MVQIEEDDMRAEYDFREGVRGKHYKAMQAGYTITIHKTDGTTITKDVIPKEGVVIIEPDIRTYFPDSESVNATLRALIKLIPTKTNPVIMQG</sequence>
<dbReference type="AlphaFoldDB" id="A0A0A6PLJ2"/>
<comment type="caution">
    <text evidence="1">The sequence shown here is derived from an EMBL/GenBank/DDBJ whole genome shotgun (WGS) entry which is preliminary data.</text>
</comment>
<evidence type="ECO:0000313" key="2">
    <source>
        <dbReference type="Proteomes" id="UP000030428"/>
    </source>
</evidence>
<proteinExistence type="predicted"/>
<accession>A0A0A6PLJ2</accession>
<keyword evidence="2" id="KW-1185">Reference proteome</keyword>
<organism evidence="1 2">
    <name type="scientific">Candidatus Thiomargarita nelsonii</name>
    <dbReference type="NCBI Taxonomy" id="1003181"/>
    <lineage>
        <taxon>Bacteria</taxon>
        <taxon>Pseudomonadati</taxon>
        <taxon>Pseudomonadota</taxon>
        <taxon>Gammaproteobacteria</taxon>
        <taxon>Thiotrichales</taxon>
        <taxon>Thiotrichaceae</taxon>
        <taxon>Thiomargarita</taxon>
    </lineage>
</organism>
<gene>
    <name evidence="1" type="ORF">PN36_14355</name>
</gene>
<evidence type="ECO:0000313" key="1">
    <source>
        <dbReference type="EMBL" id="KHD06996.1"/>
    </source>
</evidence>
<dbReference type="EMBL" id="JSZA02000049">
    <property type="protein sequence ID" value="KHD06996.1"/>
    <property type="molecule type" value="Genomic_DNA"/>
</dbReference>
<protein>
    <submittedName>
        <fullName evidence="1">Uncharacterized protein</fullName>
    </submittedName>
</protein>
<name>A0A0A6PLJ2_9GAMM</name>
<dbReference type="Proteomes" id="UP000030428">
    <property type="component" value="Unassembled WGS sequence"/>
</dbReference>